<comment type="caution">
    <text evidence="4">The sequence shown here is derived from an EMBL/GenBank/DDBJ whole genome shotgun (WGS) entry which is preliminary data.</text>
</comment>
<organism evidence="4 5">
    <name type="scientific">Streptococcus suis</name>
    <dbReference type="NCBI Taxonomy" id="1307"/>
    <lineage>
        <taxon>Bacteria</taxon>
        <taxon>Bacillati</taxon>
        <taxon>Bacillota</taxon>
        <taxon>Bacilli</taxon>
        <taxon>Lactobacillales</taxon>
        <taxon>Streptococcaceae</taxon>
        <taxon>Streptococcus</taxon>
    </lineage>
</organism>
<dbReference type="InterPro" id="IPR022644">
    <property type="entry name" value="De-COase2_N"/>
</dbReference>
<dbReference type="GO" id="GO:0009089">
    <property type="term" value="P:lysine biosynthetic process via diaminopimelate"/>
    <property type="evidence" value="ECO:0007669"/>
    <property type="project" value="TreeGrafter"/>
</dbReference>
<comment type="cofactor">
    <cofactor evidence="1">
        <name>pyridoxal 5'-phosphate</name>
        <dbReference type="ChEBI" id="CHEBI:597326"/>
    </cofactor>
</comment>
<dbReference type="Gene3D" id="2.40.37.10">
    <property type="entry name" value="Lyase, Ornithine Decarboxylase, Chain A, domain 1"/>
    <property type="match status" value="1"/>
</dbReference>
<dbReference type="SUPFAM" id="SSF51419">
    <property type="entry name" value="PLP-binding barrel"/>
    <property type="match status" value="1"/>
</dbReference>
<sequence>MNLNDFFKKLDSIASSDCMIYNLDLLESLINRLKKDFPSCTLLYAMKANSNEKILELIARLNMGVDCASYEEFDSAKKNKFKMISCTGPGFKIDEINKILSNGFTFDFDNVSQLELYVDKYGQITSSKGIRISCDNSHLGFSIEEIIKYNYLLEGLSRIHIHFGQKNIENIRENLDYLKKIIKNNFSIFQNISQINFGGSIEDLYIKGHQNLASSIFNNFKIEIETFLDREIEILLEPGDFLARPIGFYKTSILYSRQRNITLNSSILNFCPWYPKNIAIPSALTGSNYIYTVSGNSCFEYDIFGTVETDRKLSKKDVAIIYPVGSYNFNMNRFIHDRKVKNTTIYYYRGEFFE</sequence>
<dbReference type="SUPFAM" id="SSF50621">
    <property type="entry name" value="Alanine racemase C-terminal domain-like"/>
    <property type="match status" value="1"/>
</dbReference>
<keyword evidence="2" id="KW-0663">Pyridoxal phosphate</keyword>
<reference evidence="4 5" key="1">
    <citation type="submission" date="2018-11" db="EMBL/GenBank/DDBJ databases">
        <authorList>
            <person name="Stevens M.J."/>
            <person name="Cernela N."/>
            <person name="Spoerry Serrano N."/>
            <person name="Schmitt S."/>
            <person name="Schrenzel J."/>
            <person name="Stephan R."/>
        </authorList>
    </citation>
    <scope>NUCLEOTIDE SEQUENCE [LARGE SCALE GENOMIC DNA]</scope>
    <source>
        <strain evidence="4 5">PP422</strain>
    </source>
</reference>
<dbReference type="Gene3D" id="3.20.20.10">
    <property type="entry name" value="Alanine racemase"/>
    <property type="match status" value="1"/>
</dbReference>
<proteinExistence type="predicted"/>
<dbReference type="PANTHER" id="PTHR43727">
    <property type="entry name" value="DIAMINOPIMELATE DECARBOXYLASE"/>
    <property type="match status" value="1"/>
</dbReference>
<dbReference type="Proteomes" id="UP000274117">
    <property type="component" value="Unassembled WGS sequence"/>
</dbReference>
<dbReference type="AlphaFoldDB" id="A0A3R8S870"/>
<gene>
    <name evidence="4" type="ORF">EI998_07640</name>
</gene>
<protein>
    <submittedName>
        <fullName evidence="4">Amino acid decarboxylase</fullName>
    </submittedName>
</protein>
<dbReference type="Pfam" id="PF02784">
    <property type="entry name" value="Orn_Arg_deC_N"/>
    <property type="match status" value="1"/>
</dbReference>
<evidence type="ECO:0000256" key="1">
    <source>
        <dbReference type="ARBA" id="ARBA00001933"/>
    </source>
</evidence>
<evidence type="ECO:0000256" key="2">
    <source>
        <dbReference type="ARBA" id="ARBA00022898"/>
    </source>
</evidence>
<feature type="domain" description="Orn/DAP/Arg decarboxylase 2 N-terminal" evidence="3">
    <location>
        <begin position="26"/>
        <end position="243"/>
    </location>
</feature>
<dbReference type="InterPro" id="IPR000183">
    <property type="entry name" value="Orn/DAP/Arg_de-COase"/>
</dbReference>
<dbReference type="PRINTS" id="PR01179">
    <property type="entry name" value="ODADCRBXLASE"/>
</dbReference>
<name>A0A3R8S870_STRSU</name>
<evidence type="ECO:0000259" key="3">
    <source>
        <dbReference type="Pfam" id="PF02784"/>
    </source>
</evidence>
<dbReference type="InterPro" id="IPR009006">
    <property type="entry name" value="Ala_racemase/Decarboxylase_C"/>
</dbReference>
<evidence type="ECO:0000313" key="5">
    <source>
        <dbReference type="Proteomes" id="UP000274117"/>
    </source>
</evidence>
<evidence type="ECO:0000313" key="4">
    <source>
        <dbReference type="EMBL" id="RRR51886.1"/>
    </source>
</evidence>
<dbReference type="PANTHER" id="PTHR43727:SF3">
    <property type="entry name" value="GROUP IV DECARBOXYLASE"/>
    <property type="match status" value="1"/>
</dbReference>
<dbReference type="EMBL" id="RSDO01000013">
    <property type="protein sequence ID" value="RRR51886.1"/>
    <property type="molecule type" value="Genomic_DNA"/>
</dbReference>
<reference evidence="4 5" key="2">
    <citation type="submission" date="2018-12" db="EMBL/GenBank/DDBJ databases">
        <title>Whole-genome sequences of fifteen clinical Streptococcus suis strains isolated from pigs between 2006 and 2018.</title>
        <authorList>
            <person name="Stevens M.J.A."/>
            <person name="Cernela N."/>
            <person name="Spoerry Serrano N."/>
            <person name="Schmitt S."/>
            <person name="Schrenzel J."/>
            <person name="Stephan R."/>
        </authorList>
    </citation>
    <scope>NUCLEOTIDE SEQUENCE [LARGE SCALE GENOMIC DNA]</scope>
    <source>
        <strain evidence="4 5">PP422</strain>
    </source>
</reference>
<dbReference type="InterPro" id="IPR029066">
    <property type="entry name" value="PLP-binding_barrel"/>
</dbReference>
<accession>A0A3R8S870</accession>
<dbReference type="GO" id="GO:0008836">
    <property type="term" value="F:diaminopimelate decarboxylase activity"/>
    <property type="evidence" value="ECO:0007669"/>
    <property type="project" value="TreeGrafter"/>
</dbReference>